<dbReference type="GO" id="GO:0005886">
    <property type="term" value="C:plasma membrane"/>
    <property type="evidence" value="ECO:0007669"/>
    <property type="project" value="UniProtKB-SubCell"/>
</dbReference>
<gene>
    <name evidence="11" type="ORF">ACJRO7_003861</name>
</gene>
<keyword evidence="3" id="KW-1003">Cell membrane</keyword>
<keyword evidence="12" id="KW-1185">Reference proteome</keyword>
<evidence type="ECO:0000313" key="11">
    <source>
        <dbReference type="EMBL" id="KAL3718819.1"/>
    </source>
</evidence>
<dbReference type="PANTHER" id="PTHR32077:SF65">
    <property type="entry name" value="FASCICLIN-LIKE ARABINOGALACTAN PROTEIN 11"/>
    <property type="match status" value="1"/>
</dbReference>
<organism evidence="11 12">
    <name type="scientific">Eucalyptus globulus</name>
    <name type="common">Tasmanian blue gum</name>
    <dbReference type="NCBI Taxonomy" id="34317"/>
    <lineage>
        <taxon>Eukaryota</taxon>
        <taxon>Viridiplantae</taxon>
        <taxon>Streptophyta</taxon>
        <taxon>Embryophyta</taxon>
        <taxon>Tracheophyta</taxon>
        <taxon>Spermatophyta</taxon>
        <taxon>Magnoliopsida</taxon>
        <taxon>eudicotyledons</taxon>
        <taxon>Gunneridae</taxon>
        <taxon>Pentapetalae</taxon>
        <taxon>rosids</taxon>
        <taxon>malvids</taxon>
        <taxon>Myrtales</taxon>
        <taxon>Myrtaceae</taxon>
        <taxon>Myrtoideae</taxon>
        <taxon>Eucalypteae</taxon>
        <taxon>Eucalyptus</taxon>
    </lineage>
</organism>
<name>A0ABD3IY41_EUCGL</name>
<comment type="similarity">
    <text evidence="2">Belongs to the fasciclin-like AGP family.</text>
</comment>
<evidence type="ECO:0000256" key="6">
    <source>
        <dbReference type="ARBA" id="ARBA00022974"/>
    </source>
</evidence>
<accession>A0ABD3IY41</accession>
<dbReference type="SUPFAM" id="SSF82153">
    <property type="entry name" value="FAS1 domain"/>
    <property type="match status" value="1"/>
</dbReference>
<evidence type="ECO:0000256" key="2">
    <source>
        <dbReference type="ARBA" id="ARBA00007843"/>
    </source>
</evidence>
<sequence length="261" mass="27174">MKHQFIVLALLFLINTAPTSAQPAASPTAPMVLPPPPVSLAPVSPAPDSPPPPAPPQAHLLKILQKEGGFTVLIKLLRGTHVSDQVDSELSDLNEGITFFAPDDAAFSALKAGTLNTLSNEQQVQLLQFHMVPTYLTMSQFQTVSNPLMTRAGGVGGKEFPLNVTTKGDKVSVFTGVDGASVTKTLFTDGKLAVYQVDKVLLPVSIFSKGEDYAQGPAPPTKKPAELSVSGSSEVGKVKTGDVVRLVVGVGVAGVVASLGL</sequence>
<evidence type="ECO:0000256" key="8">
    <source>
        <dbReference type="ARBA" id="ARBA00024686"/>
    </source>
</evidence>
<dbReference type="AlphaFoldDB" id="A0ABD3IY41"/>
<proteinExistence type="inferred from homology"/>
<feature type="domain" description="FAS1" evidence="10">
    <location>
        <begin position="57"/>
        <end position="201"/>
    </location>
</feature>
<evidence type="ECO:0000259" key="10">
    <source>
        <dbReference type="PROSITE" id="PS50213"/>
    </source>
</evidence>
<evidence type="ECO:0000256" key="9">
    <source>
        <dbReference type="SAM" id="SignalP"/>
    </source>
</evidence>
<evidence type="ECO:0000313" key="12">
    <source>
        <dbReference type="Proteomes" id="UP001634007"/>
    </source>
</evidence>
<evidence type="ECO:0000256" key="3">
    <source>
        <dbReference type="ARBA" id="ARBA00022475"/>
    </source>
</evidence>
<dbReference type="EMBL" id="JBJKBG010000010">
    <property type="protein sequence ID" value="KAL3718819.1"/>
    <property type="molecule type" value="Genomic_DNA"/>
</dbReference>
<dbReference type="Pfam" id="PF02469">
    <property type="entry name" value="Fasciclin"/>
    <property type="match status" value="1"/>
</dbReference>
<evidence type="ECO:0000256" key="5">
    <source>
        <dbReference type="ARBA" id="ARBA00022729"/>
    </source>
</evidence>
<dbReference type="Proteomes" id="UP001634007">
    <property type="component" value="Unassembled WGS sequence"/>
</dbReference>
<dbReference type="InterPro" id="IPR000782">
    <property type="entry name" value="FAS1_domain"/>
</dbReference>
<keyword evidence="6" id="KW-0325">Glycoprotein</keyword>
<dbReference type="PROSITE" id="PS50213">
    <property type="entry name" value="FAS1"/>
    <property type="match status" value="1"/>
</dbReference>
<dbReference type="PANTHER" id="PTHR32077">
    <property type="entry name" value="FASCICLIN-LIKE ARABINOGALACTAN PROTEIN"/>
    <property type="match status" value="1"/>
</dbReference>
<comment type="caution">
    <text evidence="11">The sequence shown here is derived from an EMBL/GenBank/DDBJ whole genome shotgun (WGS) entry which is preliminary data.</text>
</comment>
<reference evidence="11 12" key="1">
    <citation type="submission" date="2024-11" db="EMBL/GenBank/DDBJ databases">
        <title>Chromosome-level genome assembly of Eucalyptus globulus Labill. provides insights into its genome evolution.</title>
        <authorList>
            <person name="Li X."/>
        </authorList>
    </citation>
    <scope>NUCLEOTIDE SEQUENCE [LARGE SCALE GENOMIC DNA]</scope>
    <source>
        <strain evidence="11">CL2024</strain>
        <tissue evidence="11">Fresh tender leaves</tissue>
    </source>
</reference>
<dbReference type="GO" id="GO:0098552">
    <property type="term" value="C:side of membrane"/>
    <property type="evidence" value="ECO:0007669"/>
    <property type="project" value="UniProtKB-KW"/>
</dbReference>
<keyword evidence="4" id="KW-0449">Lipoprotein</keyword>
<keyword evidence="6" id="KW-0654">Proteoglycan</keyword>
<dbReference type="Gene3D" id="2.30.180.10">
    <property type="entry name" value="FAS1 domain"/>
    <property type="match status" value="1"/>
</dbReference>
<dbReference type="InterPro" id="IPR036378">
    <property type="entry name" value="FAS1_dom_sf"/>
</dbReference>
<evidence type="ECO:0000256" key="7">
    <source>
        <dbReference type="ARBA" id="ARBA00023136"/>
    </source>
</evidence>
<protein>
    <recommendedName>
        <fullName evidence="10">FAS1 domain-containing protein</fullName>
    </recommendedName>
</protein>
<feature type="signal peptide" evidence="9">
    <location>
        <begin position="1"/>
        <end position="21"/>
    </location>
</feature>
<keyword evidence="4" id="KW-0336">GPI-anchor</keyword>
<keyword evidence="5 9" id="KW-0732">Signal</keyword>
<dbReference type="InterPro" id="IPR045003">
    <property type="entry name" value="FLA_A"/>
</dbReference>
<feature type="chain" id="PRO_5044761680" description="FAS1 domain-containing protein" evidence="9">
    <location>
        <begin position="22"/>
        <end position="261"/>
    </location>
</feature>
<dbReference type="SMART" id="SM00554">
    <property type="entry name" value="FAS1"/>
    <property type="match status" value="1"/>
</dbReference>
<comment type="function">
    <text evidence="8">May be a cell surface adhesion protein.</text>
</comment>
<evidence type="ECO:0000256" key="1">
    <source>
        <dbReference type="ARBA" id="ARBA00004609"/>
    </source>
</evidence>
<evidence type="ECO:0000256" key="4">
    <source>
        <dbReference type="ARBA" id="ARBA00022622"/>
    </source>
</evidence>
<keyword evidence="7" id="KW-0472">Membrane</keyword>
<comment type="subcellular location">
    <subcellularLocation>
        <location evidence="1">Cell membrane</location>
        <topology evidence="1">Lipid-anchor</topology>
        <topology evidence="1">GPI-anchor</topology>
    </subcellularLocation>
</comment>